<proteinExistence type="predicted"/>
<reference evidence="3" key="1">
    <citation type="journal article" date="2019" name="Int. J. Syst. Evol. Microbiol.">
        <title>The Global Catalogue of Microorganisms (GCM) 10K type strain sequencing project: providing services to taxonomists for standard genome sequencing and annotation.</title>
        <authorList>
            <consortium name="The Broad Institute Genomics Platform"/>
            <consortium name="The Broad Institute Genome Sequencing Center for Infectious Disease"/>
            <person name="Wu L."/>
            <person name="Ma J."/>
        </authorList>
    </citation>
    <scope>NUCLEOTIDE SEQUENCE [LARGE SCALE GENOMIC DNA]</scope>
    <source>
        <strain evidence="3">JCM 17687</strain>
    </source>
</reference>
<organism evidence="2 3">
    <name type="scientific">Terrabacter aeriphilus</name>
    <dbReference type="NCBI Taxonomy" id="515662"/>
    <lineage>
        <taxon>Bacteria</taxon>
        <taxon>Bacillati</taxon>
        <taxon>Actinomycetota</taxon>
        <taxon>Actinomycetes</taxon>
        <taxon>Micrococcales</taxon>
        <taxon>Intrasporangiaceae</taxon>
        <taxon>Terrabacter</taxon>
    </lineage>
</organism>
<evidence type="ECO:0000256" key="1">
    <source>
        <dbReference type="SAM" id="MobiDB-lite"/>
    </source>
</evidence>
<evidence type="ECO:0000313" key="2">
    <source>
        <dbReference type="EMBL" id="GAA5016119.1"/>
    </source>
</evidence>
<accession>A0ABP9IZX2</accession>
<feature type="region of interest" description="Disordered" evidence="1">
    <location>
        <begin position="94"/>
        <end position="114"/>
    </location>
</feature>
<sequence>MLRVFPDHTADPVWVDTGMVDLDTLAVSDWLRDELRAWARDWEELMGVREHRYAVVDDSAYRVWRRRGWELSQRLQAELGDDYAVAYTVEEDLSRGLGPPRRGSGHGRRGRRRR</sequence>
<dbReference type="Proteomes" id="UP001500427">
    <property type="component" value="Unassembled WGS sequence"/>
</dbReference>
<protein>
    <submittedName>
        <fullName evidence="2">Uncharacterized protein</fullName>
    </submittedName>
</protein>
<dbReference type="EMBL" id="BAABIW010000001">
    <property type="protein sequence ID" value="GAA5016119.1"/>
    <property type="molecule type" value="Genomic_DNA"/>
</dbReference>
<name>A0ABP9IZX2_9MICO</name>
<feature type="compositionally biased region" description="Basic residues" evidence="1">
    <location>
        <begin position="103"/>
        <end position="114"/>
    </location>
</feature>
<keyword evidence="3" id="KW-1185">Reference proteome</keyword>
<gene>
    <name evidence="2" type="ORF">GCM10023258_01390</name>
</gene>
<comment type="caution">
    <text evidence="2">The sequence shown here is derived from an EMBL/GenBank/DDBJ whole genome shotgun (WGS) entry which is preliminary data.</text>
</comment>
<evidence type="ECO:0000313" key="3">
    <source>
        <dbReference type="Proteomes" id="UP001500427"/>
    </source>
</evidence>